<reference evidence="1 2" key="1">
    <citation type="submission" date="2019-01" db="EMBL/GenBank/DDBJ databases">
        <title>A draft genome assembly of the solar-powered sea slug Elysia chlorotica.</title>
        <authorList>
            <person name="Cai H."/>
            <person name="Li Q."/>
            <person name="Fang X."/>
            <person name="Li J."/>
            <person name="Curtis N.E."/>
            <person name="Altenburger A."/>
            <person name="Shibata T."/>
            <person name="Feng M."/>
            <person name="Maeda T."/>
            <person name="Schwartz J.A."/>
            <person name="Shigenobu S."/>
            <person name="Lundholm N."/>
            <person name="Nishiyama T."/>
            <person name="Yang H."/>
            <person name="Hasebe M."/>
            <person name="Li S."/>
            <person name="Pierce S.K."/>
            <person name="Wang J."/>
        </authorList>
    </citation>
    <scope>NUCLEOTIDE SEQUENCE [LARGE SCALE GENOMIC DNA]</scope>
    <source>
        <strain evidence="1">EC2010</strain>
        <tissue evidence="1">Whole organism of an adult</tissue>
    </source>
</reference>
<name>A0A3S1A7M8_ELYCH</name>
<dbReference type="Proteomes" id="UP000271974">
    <property type="component" value="Unassembled WGS sequence"/>
</dbReference>
<sequence length="228" mass="26660">MDPSPLRHPGKPPQACGVVAFRRGRCQLEKQRGCEPPGVHRGGQPDAQDAHSFRCGQRNLPVSAYITKRELNYIGCDEQLMFVTNNHWSHNEQFFLCKRVRPEEADPFIPLRWNEIVYSDVYHYRTMRRLNPDQTRVKVYMLSFEELVLSELVLKITSKEKYLGEVPMQRSTYIQDKYTNFMGSCELDIKSEGQFVMVKRYVSIQLRKNDDGVLTCDKYKEFLIDLPS</sequence>
<accession>A0A3S1A7M8</accession>
<gene>
    <name evidence="1" type="ORF">EGW08_007531</name>
</gene>
<dbReference type="EMBL" id="RQTK01000196">
    <property type="protein sequence ID" value="RUS84703.1"/>
    <property type="molecule type" value="Genomic_DNA"/>
</dbReference>
<organism evidence="1 2">
    <name type="scientific">Elysia chlorotica</name>
    <name type="common">Eastern emerald elysia</name>
    <name type="synonym">Sea slug</name>
    <dbReference type="NCBI Taxonomy" id="188477"/>
    <lineage>
        <taxon>Eukaryota</taxon>
        <taxon>Metazoa</taxon>
        <taxon>Spiralia</taxon>
        <taxon>Lophotrochozoa</taxon>
        <taxon>Mollusca</taxon>
        <taxon>Gastropoda</taxon>
        <taxon>Heterobranchia</taxon>
        <taxon>Euthyneura</taxon>
        <taxon>Panpulmonata</taxon>
        <taxon>Sacoglossa</taxon>
        <taxon>Placobranchoidea</taxon>
        <taxon>Plakobranchidae</taxon>
        <taxon>Elysia</taxon>
    </lineage>
</organism>
<proteinExistence type="predicted"/>
<comment type="caution">
    <text evidence="1">The sequence shown here is derived from an EMBL/GenBank/DDBJ whole genome shotgun (WGS) entry which is preliminary data.</text>
</comment>
<feature type="non-terminal residue" evidence="1">
    <location>
        <position position="228"/>
    </location>
</feature>
<keyword evidence="2" id="KW-1185">Reference proteome</keyword>
<dbReference type="OrthoDB" id="6235521at2759"/>
<evidence type="ECO:0000313" key="2">
    <source>
        <dbReference type="Proteomes" id="UP000271974"/>
    </source>
</evidence>
<evidence type="ECO:0000313" key="1">
    <source>
        <dbReference type="EMBL" id="RUS84703.1"/>
    </source>
</evidence>
<protein>
    <submittedName>
        <fullName evidence="1">Uncharacterized protein</fullName>
    </submittedName>
</protein>
<dbReference type="AlphaFoldDB" id="A0A3S1A7M8"/>